<dbReference type="AlphaFoldDB" id="D5CT31"/>
<sequence length="191" mass="20375">MTTEQEVVAAASGLSLRAKLEIAASLIFCAIIWWVATPKPAPVGQWQPAKTASQVTDVPKTALSCKPVIVYEQAAKQNLDLPPSVQADAEKHVTSSSKVNPDLHPQTVTTIYNDKTGQTEAMIRRDPYPWLAAEQTGEVWVGYGVKNGGGRVGLLSVTEELIQVKALHFGVSGSVSTDGSLFAGVGAGYRW</sequence>
<evidence type="ECO:0000313" key="2">
    <source>
        <dbReference type="EMBL" id="ADE12117.1"/>
    </source>
</evidence>
<dbReference type="EMBL" id="CP001965">
    <property type="protein sequence ID" value="ADE12117.1"/>
    <property type="molecule type" value="Genomic_DNA"/>
</dbReference>
<dbReference type="Proteomes" id="UP000001625">
    <property type="component" value="Chromosome"/>
</dbReference>
<dbReference type="HOGENOM" id="CLU_1420586_0_0_4"/>
<accession>D5CT31</accession>
<dbReference type="KEGG" id="slt:Slit_1888"/>
<keyword evidence="3" id="KW-1185">Reference proteome</keyword>
<organism evidence="2 3">
    <name type="scientific">Sideroxydans lithotrophicus (strain ES-1)</name>
    <dbReference type="NCBI Taxonomy" id="580332"/>
    <lineage>
        <taxon>Bacteria</taxon>
        <taxon>Pseudomonadati</taxon>
        <taxon>Pseudomonadota</taxon>
        <taxon>Betaproteobacteria</taxon>
        <taxon>Nitrosomonadales</taxon>
        <taxon>Gallionellaceae</taxon>
        <taxon>Sideroxydans</taxon>
    </lineage>
</organism>
<evidence type="ECO:0000256" key="1">
    <source>
        <dbReference type="SAM" id="Phobius"/>
    </source>
</evidence>
<feature type="transmembrane region" description="Helical" evidence="1">
    <location>
        <begin position="20"/>
        <end position="36"/>
    </location>
</feature>
<dbReference type="STRING" id="580332.Slit_1888"/>
<evidence type="ECO:0000313" key="3">
    <source>
        <dbReference type="Proteomes" id="UP000001625"/>
    </source>
</evidence>
<name>D5CT31_SIDLE</name>
<dbReference type="OrthoDB" id="8563792at2"/>
<keyword evidence="1" id="KW-1133">Transmembrane helix</keyword>
<reference evidence="2 3" key="1">
    <citation type="submission" date="2010-03" db="EMBL/GenBank/DDBJ databases">
        <title>Complete sequence of Sideroxydans lithotrophicus ES-1.</title>
        <authorList>
            <consortium name="US DOE Joint Genome Institute"/>
            <person name="Lucas S."/>
            <person name="Copeland A."/>
            <person name="Lapidus A."/>
            <person name="Cheng J.-F."/>
            <person name="Bruce D."/>
            <person name="Goodwin L."/>
            <person name="Pitluck S."/>
            <person name="Munk A.C."/>
            <person name="Detter J.C."/>
            <person name="Han C."/>
            <person name="Tapia R."/>
            <person name="Larimer F."/>
            <person name="Land M."/>
            <person name="Hauser L."/>
            <person name="Kyrpides N."/>
            <person name="Ivanova N."/>
            <person name="Emerson D."/>
            <person name="Woyke T."/>
        </authorList>
    </citation>
    <scope>NUCLEOTIDE SEQUENCE [LARGE SCALE GENOMIC DNA]</scope>
    <source>
        <strain evidence="2 3">ES-1</strain>
    </source>
</reference>
<keyword evidence="1" id="KW-0472">Membrane</keyword>
<gene>
    <name evidence="2" type="ordered locus">Slit_1888</name>
</gene>
<dbReference type="RefSeq" id="WP_013030015.1">
    <property type="nucleotide sequence ID" value="NC_013959.1"/>
</dbReference>
<keyword evidence="1" id="KW-0812">Transmembrane</keyword>
<protein>
    <submittedName>
        <fullName evidence="2">Uncharacterized protein</fullName>
    </submittedName>
</protein>
<proteinExistence type="predicted"/>